<dbReference type="SUPFAM" id="SSF48317">
    <property type="entry name" value="Acid phosphatase/Vanadium-dependent haloperoxidase"/>
    <property type="match status" value="1"/>
</dbReference>
<feature type="domain" description="Phosphatidic acid phosphatase type 2/haloperoxidase" evidence="2">
    <location>
        <begin position="107"/>
        <end position="221"/>
    </location>
</feature>
<evidence type="ECO:0000259" key="2">
    <source>
        <dbReference type="SMART" id="SM00014"/>
    </source>
</evidence>
<reference evidence="3 4" key="1">
    <citation type="submission" date="2018-07" db="EMBL/GenBank/DDBJ databases">
        <title>Genomic Encyclopedia of Type Strains, Phase IV (KMG-IV): sequencing the most valuable type-strain genomes for metagenomic binning, comparative biology and taxonomic classification.</title>
        <authorList>
            <person name="Goeker M."/>
        </authorList>
    </citation>
    <scope>NUCLEOTIDE SEQUENCE [LARGE SCALE GENOMIC DNA]</scope>
    <source>
        <strain evidence="3 4">DSM 44952</strain>
    </source>
</reference>
<dbReference type="PANTHER" id="PTHR14969">
    <property type="entry name" value="SPHINGOSINE-1-PHOSPHATE PHOSPHOHYDROLASE"/>
    <property type="match status" value="1"/>
</dbReference>
<dbReference type="SMART" id="SM00014">
    <property type="entry name" value="acidPPc"/>
    <property type="match status" value="1"/>
</dbReference>
<evidence type="ECO:0000313" key="3">
    <source>
        <dbReference type="EMBL" id="RDI53134.1"/>
    </source>
</evidence>
<keyword evidence="4" id="KW-1185">Reference proteome</keyword>
<dbReference type="STRING" id="1210089.GCA_001613165_00309"/>
<feature type="transmembrane region" description="Helical" evidence="1">
    <location>
        <begin position="206"/>
        <end position="227"/>
    </location>
</feature>
<dbReference type="RefSeq" id="WP_068012934.1">
    <property type="nucleotide sequence ID" value="NZ_QQAZ01000003.1"/>
</dbReference>
<sequence length="250" mass="26050">MALLVVTLTIAIVAVVFARRGLLSRAGGGILVAVVALPSIVAELAEGVLNNDGATRIDGPTMDWAVAQRTGTLTPVVHAITDLGDTLSMTTLAVTACAWLAWQRRWSQLVLIATVAVGAGVTVVAVKNVVGRRRPPVDHLVTESSLSFPSGHALSTTAVVGVVAALTVLSLRRRAAKIAVGAIAALFVLAVGASRVYMGVHWPTDVLAGWTLGILWVVVGVTVLRAVRPADAPARTREDEREDVSASAHR</sequence>
<evidence type="ECO:0000313" key="4">
    <source>
        <dbReference type="Proteomes" id="UP000255355"/>
    </source>
</evidence>
<comment type="caution">
    <text evidence="3">The sequence shown here is derived from an EMBL/GenBank/DDBJ whole genome shotgun (WGS) entry which is preliminary data.</text>
</comment>
<organism evidence="3 4">
    <name type="scientific">Nocardia mexicana</name>
    <dbReference type="NCBI Taxonomy" id="279262"/>
    <lineage>
        <taxon>Bacteria</taxon>
        <taxon>Bacillati</taxon>
        <taxon>Actinomycetota</taxon>
        <taxon>Actinomycetes</taxon>
        <taxon>Mycobacteriales</taxon>
        <taxon>Nocardiaceae</taxon>
        <taxon>Nocardia</taxon>
    </lineage>
</organism>
<keyword evidence="1" id="KW-0472">Membrane</keyword>
<feature type="transmembrane region" description="Helical" evidence="1">
    <location>
        <begin position="178"/>
        <end position="200"/>
    </location>
</feature>
<proteinExistence type="predicted"/>
<keyword evidence="1" id="KW-0812">Transmembrane</keyword>
<feature type="transmembrane region" description="Helical" evidence="1">
    <location>
        <begin position="109"/>
        <end position="130"/>
    </location>
</feature>
<dbReference type="Gene3D" id="1.20.144.10">
    <property type="entry name" value="Phosphatidic acid phosphatase type 2/haloperoxidase"/>
    <property type="match status" value="2"/>
</dbReference>
<dbReference type="CDD" id="cd03392">
    <property type="entry name" value="PAP2_like_2"/>
    <property type="match status" value="1"/>
</dbReference>
<accession>A0A370HAQ6</accession>
<name>A0A370HAQ6_9NOCA</name>
<dbReference type="PANTHER" id="PTHR14969:SF13">
    <property type="entry name" value="AT30094P"/>
    <property type="match status" value="1"/>
</dbReference>
<feature type="transmembrane region" description="Helical" evidence="1">
    <location>
        <begin position="28"/>
        <end position="49"/>
    </location>
</feature>
<gene>
    <name evidence="3" type="ORF">DFR68_103522</name>
</gene>
<evidence type="ECO:0000256" key="1">
    <source>
        <dbReference type="SAM" id="Phobius"/>
    </source>
</evidence>
<dbReference type="Pfam" id="PF01569">
    <property type="entry name" value="PAP2"/>
    <property type="match status" value="1"/>
</dbReference>
<protein>
    <submittedName>
        <fullName evidence="3">Undecaprenyl-diphosphatase</fullName>
    </submittedName>
</protein>
<feature type="transmembrane region" description="Helical" evidence="1">
    <location>
        <begin position="150"/>
        <end position="171"/>
    </location>
</feature>
<dbReference type="AlphaFoldDB" id="A0A370HAQ6"/>
<keyword evidence="1" id="KW-1133">Transmembrane helix</keyword>
<dbReference type="InterPro" id="IPR000326">
    <property type="entry name" value="PAP2/HPO"/>
</dbReference>
<dbReference type="EMBL" id="QQAZ01000003">
    <property type="protein sequence ID" value="RDI53134.1"/>
    <property type="molecule type" value="Genomic_DNA"/>
</dbReference>
<dbReference type="Proteomes" id="UP000255355">
    <property type="component" value="Unassembled WGS sequence"/>
</dbReference>
<dbReference type="InterPro" id="IPR036938">
    <property type="entry name" value="PAP2/HPO_sf"/>
</dbReference>